<evidence type="ECO:0000256" key="1">
    <source>
        <dbReference type="SAM" id="MobiDB-lite"/>
    </source>
</evidence>
<dbReference type="EMBL" id="KZ824296">
    <property type="protein sequence ID" value="RAL10392.1"/>
    <property type="molecule type" value="Genomic_DNA"/>
</dbReference>
<dbReference type="GeneID" id="37194401"/>
<protein>
    <submittedName>
        <fullName evidence="3">Uncharacterized protein</fullName>
    </submittedName>
</protein>
<dbReference type="RefSeq" id="XP_025549546.1">
    <property type="nucleotide sequence ID" value="XM_025690112.1"/>
</dbReference>
<keyword evidence="2" id="KW-1133">Transmembrane helix</keyword>
<feature type="compositionally biased region" description="Polar residues" evidence="1">
    <location>
        <begin position="68"/>
        <end position="78"/>
    </location>
</feature>
<reference evidence="3 4" key="1">
    <citation type="submission" date="2018-02" db="EMBL/GenBank/DDBJ databases">
        <title>The genomes of Aspergillus section Nigri reveals drivers in fungal speciation.</title>
        <authorList>
            <consortium name="DOE Joint Genome Institute"/>
            <person name="Vesth T.C."/>
            <person name="Nybo J."/>
            <person name="Theobald S."/>
            <person name="Brandl J."/>
            <person name="Frisvad J.C."/>
            <person name="Nielsen K.F."/>
            <person name="Lyhne E.K."/>
            <person name="Kogle M.E."/>
            <person name="Kuo A."/>
            <person name="Riley R."/>
            <person name="Clum A."/>
            <person name="Nolan M."/>
            <person name="Lipzen A."/>
            <person name="Salamov A."/>
            <person name="Henrissat B."/>
            <person name="Wiebenga A."/>
            <person name="De vries R.P."/>
            <person name="Grigoriev I.V."/>
            <person name="Mortensen U.H."/>
            <person name="Andersen M.R."/>
            <person name="Baker S.E."/>
        </authorList>
    </citation>
    <scope>NUCLEOTIDE SEQUENCE [LARGE SCALE GENOMIC DNA]</scope>
    <source>
        <strain evidence="3 4">CBS 101889</strain>
    </source>
</reference>
<dbReference type="AlphaFoldDB" id="A0A395HR09"/>
<organism evidence="3 4">
    <name type="scientific">Aspergillus homomorphus (strain CBS 101889)</name>
    <dbReference type="NCBI Taxonomy" id="1450537"/>
    <lineage>
        <taxon>Eukaryota</taxon>
        <taxon>Fungi</taxon>
        <taxon>Dikarya</taxon>
        <taxon>Ascomycota</taxon>
        <taxon>Pezizomycotina</taxon>
        <taxon>Eurotiomycetes</taxon>
        <taxon>Eurotiomycetidae</taxon>
        <taxon>Eurotiales</taxon>
        <taxon>Aspergillaceae</taxon>
        <taxon>Aspergillus</taxon>
        <taxon>Aspergillus subgen. Circumdati</taxon>
    </lineage>
</organism>
<dbReference type="Proteomes" id="UP000248961">
    <property type="component" value="Unassembled WGS sequence"/>
</dbReference>
<keyword evidence="4" id="KW-1185">Reference proteome</keyword>
<evidence type="ECO:0000256" key="2">
    <source>
        <dbReference type="SAM" id="Phobius"/>
    </source>
</evidence>
<proteinExistence type="predicted"/>
<name>A0A395HR09_ASPHC</name>
<evidence type="ECO:0000313" key="3">
    <source>
        <dbReference type="EMBL" id="RAL10392.1"/>
    </source>
</evidence>
<feature type="transmembrane region" description="Helical" evidence="2">
    <location>
        <begin position="20"/>
        <end position="40"/>
    </location>
</feature>
<gene>
    <name evidence="3" type="ORF">BO97DRAFT_142862</name>
</gene>
<feature type="region of interest" description="Disordered" evidence="1">
    <location>
        <begin position="48"/>
        <end position="78"/>
    </location>
</feature>
<dbReference type="VEuPathDB" id="FungiDB:BO97DRAFT_142862"/>
<keyword evidence="2" id="KW-0472">Membrane</keyword>
<keyword evidence="2" id="KW-0812">Transmembrane</keyword>
<accession>A0A395HR09</accession>
<sequence>MDAVKRRARLRARCGLDQRFSPFLIWCIFNPIHTLFNAAVPPMPDIPAAPLNRYNTRRPRTREKPQARCQTDGNEMSI</sequence>
<evidence type="ECO:0000313" key="4">
    <source>
        <dbReference type="Proteomes" id="UP000248961"/>
    </source>
</evidence>